<keyword evidence="2" id="KW-0378">Hydrolase</keyword>
<name>V9D7L6_9EURO</name>
<keyword evidence="5" id="KW-0732">Signal</keyword>
<evidence type="ECO:0000256" key="3">
    <source>
        <dbReference type="ARBA" id="ARBA00022963"/>
    </source>
</evidence>
<proteinExistence type="predicted"/>
<dbReference type="Proteomes" id="UP000030678">
    <property type="component" value="Unassembled WGS sequence"/>
</dbReference>
<dbReference type="HOGENOM" id="CLU_026278_0_0_1"/>
<evidence type="ECO:0000256" key="2">
    <source>
        <dbReference type="ARBA" id="ARBA00022801"/>
    </source>
</evidence>
<reference evidence="6 7" key="1">
    <citation type="submission" date="2013-03" db="EMBL/GenBank/DDBJ databases">
        <title>The Genome Sequence of Cladophialophora carrionii CBS 160.54.</title>
        <authorList>
            <consortium name="The Broad Institute Genomics Platform"/>
            <person name="Cuomo C."/>
            <person name="de Hoog S."/>
            <person name="Gorbushina A."/>
            <person name="Walker B."/>
            <person name="Young S.K."/>
            <person name="Zeng Q."/>
            <person name="Gargeya S."/>
            <person name="Fitzgerald M."/>
            <person name="Haas B."/>
            <person name="Abouelleil A."/>
            <person name="Allen A.W."/>
            <person name="Alvarado L."/>
            <person name="Arachchi H.M."/>
            <person name="Berlin A.M."/>
            <person name="Chapman S.B."/>
            <person name="Gainer-Dewar J."/>
            <person name="Goldberg J."/>
            <person name="Griggs A."/>
            <person name="Gujja S."/>
            <person name="Hansen M."/>
            <person name="Howarth C."/>
            <person name="Imamovic A."/>
            <person name="Ireland A."/>
            <person name="Larimer J."/>
            <person name="McCowan C."/>
            <person name="Murphy C."/>
            <person name="Pearson M."/>
            <person name="Poon T.W."/>
            <person name="Priest M."/>
            <person name="Roberts A."/>
            <person name="Saif S."/>
            <person name="Shea T."/>
            <person name="Sisk P."/>
            <person name="Sykes S."/>
            <person name="Wortman J."/>
            <person name="Nusbaum C."/>
            <person name="Birren B."/>
        </authorList>
    </citation>
    <scope>NUCLEOTIDE SEQUENCE [LARGE SCALE GENOMIC DNA]</scope>
    <source>
        <strain evidence="6 7">CBS 160.54</strain>
    </source>
</reference>
<keyword evidence="4" id="KW-0443">Lipid metabolism</keyword>
<dbReference type="EC" id="3.1.1.47" evidence="1"/>
<dbReference type="RefSeq" id="XP_008729273.1">
    <property type="nucleotide sequence ID" value="XM_008731051.1"/>
</dbReference>
<gene>
    <name evidence="6" type="ORF">G647_06732</name>
</gene>
<dbReference type="OrthoDB" id="2363873at2759"/>
<feature type="chain" id="PRO_5004772892" description="1-alkyl-2-acetylglycerophosphocholine esterase" evidence="5">
    <location>
        <begin position="21"/>
        <end position="375"/>
    </location>
</feature>
<evidence type="ECO:0000256" key="4">
    <source>
        <dbReference type="ARBA" id="ARBA00023098"/>
    </source>
</evidence>
<feature type="signal peptide" evidence="5">
    <location>
        <begin position="1"/>
        <end position="20"/>
    </location>
</feature>
<organism evidence="6 7">
    <name type="scientific">Cladophialophora carrionii CBS 160.54</name>
    <dbReference type="NCBI Taxonomy" id="1279043"/>
    <lineage>
        <taxon>Eukaryota</taxon>
        <taxon>Fungi</taxon>
        <taxon>Dikarya</taxon>
        <taxon>Ascomycota</taxon>
        <taxon>Pezizomycotina</taxon>
        <taxon>Eurotiomycetes</taxon>
        <taxon>Chaetothyriomycetidae</taxon>
        <taxon>Chaetothyriales</taxon>
        <taxon>Herpotrichiellaceae</taxon>
        <taxon>Cladophialophora</taxon>
    </lineage>
</organism>
<sequence>MARFLLMFSLPLAAWCQLNALPSPPGSKVYVSEFPLTDHSRVDPLAPCCNESRRLMLSLFQPANCSQTHQIPYMPPATAASHDAMFGFLGIPNGTFESFRLETCPAPPKNTDFPVLLFSTGAGTSRLVYSVLCQWVASMGFNVISIDHTYDAPIVEFPEGTIIPAANLTLLEDLEKVLTVRTADVLSVLKAISNSTTTKELGIPLFRTKRVGVFGHSLGGATAADAMLLDTRLVGGLNMDGSVYGQAVNKTQKNPFTIFAAQHHNQSSDATWAAFWQQLKGIKLQLEVNGSMHGTFVDYPVLANSLGINSTSVPAVAEFIGSIGGARMFNILRSYIGGFFQEVLGSKQVKLLEGPSLQFPEVSFMNRSLSTAATT</sequence>
<evidence type="ECO:0000256" key="1">
    <source>
        <dbReference type="ARBA" id="ARBA00013201"/>
    </source>
</evidence>
<dbReference type="PANTHER" id="PTHR10272">
    <property type="entry name" value="PLATELET-ACTIVATING FACTOR ACETYLHYDROLASE"/>
    <property type="match status" value="1"/>
</dbReference>
<dbReference type="EMBL" id="KB822706">
    <property type="protein sequence ID" value="ETI22656.1"/>
    <property type="molecule type" value="Genomic_DNA"/>
</dbReference>
<evidence type="ECO:0000313" key="6">
    <source>
        <dbReference type="EMBL" id="ETI22656.1"/>
    </source>
</evidence>
<dbReference type="SUPFAM" id="SSF53474">
    <property type="entry name" value="alpha/beta-Hydrolases"/>
    <property type="match status" value="1"/>
</dbReference>
<dbReference type="GeneID" id="19985225"/>
<accession>V9D7L6</accession>
<dbReference type="AlphaFoldDB" id="V9D7L6"/>
<protein>
    <recommendedName>
        <fullName evidence="1">1-alkyl-2-acetylglycerophosphocholine esterase</fullName>
        <ecNumber evidence="1">3.1.1.47</ecNumber>
    </recommendedName>
</protein>
<dbReference type="InterPro" id="IPR029058">
    <property type="entry name" value="AB_hydrolase_fold"/>
</dbReference>
<dbReference type="Gene3D" id="3.40.50.1820">
    <property type="entry name" value="alpha/beta hydrolase"/>
    <property type="match status" value="1"/>
</dbReference>
<dbReference type="GO" id="GO:0003847">
    <property type="term" value="F:1-alkyl-2-acetylglycerophosphocholine esterase activity"/>
    <property type="evidence" value="ECO:0007669"/>
    <property type="project" value="UniProtKB-EC"/>
</dbReference>
<evidence type="ECO:0000313" key="7">
    <source>
        <dbReference type="Proteomes" id="UP000030678"/>
    </source>
</evidence>
<dbReference type="Pfam" id="PF03403">
    <property type="entry name" value="PAF-AH_p_II"/>
    <property type="match status" value="2"/>
</dbReference>
<dbReference type="PANTHER" id="PTHR10272:SF14">
    <property type="entry name" value="PAF ACETYLHYDROLASE FAMILY PROTEIN"/>
    <property type="match status" value="1"/>
</dbReference>
<dbReference type="GO" id="GO:0016042">
    <property type="term" value="P:lipid catabolic process"/>
    <property type="evidence" value="ECO:0007669"/>
    <property type="project" value="UniProtKB-KW"/>
</dbReference>
<evidence type="ECO:0000256" key="5">
    <source>
        <dbReference type="SAM" id="SignalP"/>
    </source>
</evidence>
<keyword evidence="3" id="KW-0442">Lipid degradation</keyword>
<dbReference type="VEuPathDB" id="FungiDB:G647_06732"/>